<comment type="similarity">
    <text evidence="2 6">Belongs to the 2-oxoacid dehydrogenase family.</text>
</comment>
<evidence type="ECO:0000256" key="7">
    <source>
        <dbReference type="SAM" id="MobiDB-lite"/>
    </source>
</evidence>
<evidence type="ECO:0000256" key="3">
    <source>
        <dbReference type="ARBA" id="ARBA00022679"/>
    </source>
</evidence>
<evidence type="ECO:0000256" key="2">
    <source>
        <dbReference type="ARBA" id="ARBA00007317"/>
    </source>
</evidence>
<organism evidence="10 11">
    <name type="scientific">Rhodococcus rhodochrous</name>
    <dbReference type="NCBI Taxonomy" id="1829"/>
    <lineage>
        <taxon>Bacteria</taxon>
        <taxon>Bacillati</taxon>
        <taxon>Actinomycetota</taxon>
        <taxon>Actinomycetes</taxon>
        <taxon>Mycobacteriales</taxon>
        <taxon>Nocardiaceae</taxon>
        <taxon>Rhodococcus</taxon>
    </lineage>
</organism>
<dbReference type="Gene3D" id="4.10.320.10">
    <property type="entry name" value="E3-binding domain"/>
    <property type="match status" value="1"/>
</dbReference>
<dbReference type="InterPro" id="IPR004167">
    <property type="entry name" value="PSBD"/>
</dbReference>
<feature type="compositionally biased region" description="Basic and acidic residues" evidence="7">
    <location>
        <begin position="122"/>
        <end position="131"/>
    </location>
</feature>
<dbReference type="Gene3D" id="3.30.559.10">
    <property type="entry name" value="Chloramphenicol acetyltransferase-like domain"/>
    <property type="match status" value="1"/>
</dbReference>
<feature type="domain" description="Peripheral subunit-binding (PSBD)" evidence="9">
    <location>
        <begin position="140"/>
        <end position="177"/>
    </location>
</feature>
<dbReference type="CDD" id="cd06849">
    <property type="entry name" value="lipoyl_domain"/>
    <property type="match status" value="1"/>
</dbReference>
<dbReference type="SUPFAM" id="SSF51230">
    <property type="entry name" value="Single hybrid motif"/>
    <property type="match status" value="1"/>
</dbReference>
<dbReference type="AlphaFoldDB" id="A0AA47AE25"/>
<dbReference type="EC" id="2.3.1.-" evidence="6"/>
<dbReference type="GO" id="GO:0005737">
    <property type="term" value="C:cytoplasm"/>
    <property type="evidence" value="ECO:0007669"/>
    <property type="project" value="TreeGrafter"/>
</dbReference>
<accession>A0AA47AE25</accession>
<dbReference type="SUPFAM" id="SSF47005">
    <property type="entry name" value="Peripheral subunit-binding domain of 2-oxo acid dehydrogenase complex"/>
    <property type="match status" value="1"/>
</dbReference>
<protein>
    <recommendedName>
        <fullName evidence="6">Dihydrolipoamide acetyltransferase component of pyruvate dehydrogenase complex</fullName>
        <ecNumber evidence="6">2.3.1.-</ecNumber>
    </recommendedName>
</protein>
<dbReference type="PANTHER" id="PTHR43178:SF5">
    <property type="entry name" value="LIPOAMIDE ACYLTRANSFERASE COMPONENT OF BRANCHED-CHAIN ALPHA-KETO ACID DEHYDROGENASE COMPLEX, MITOCHONDRIAL"/>
    <property type="match status" value="1"/>
</dbReference>
<dbReference type="Pfam" id="PF02817">
    <property type="entry name" value="E3_binding"/>
    <property type="match status" value="1"/>
</dbReference>
<keyword evidence="5 6" id="KW-0012">Acyltransferase</keyword>
<dbReference type="GO" id="GO:0031405">
    <property type="term" value="F:lipoic acid binding"/>
    <property type="evidence" value="ECO:0007669"/>
    <property type="project" value="TreeGrafter"/>
</dbReference>
<keyword evidence="4 6" id="KW-0450">Lipoyl</keyword>
<dbReference type="GO" id="GO:0016407">
    <property type="term" value="F:acetyltransferase activity"/>
    <property type="evidence" value="ECO:0007669"/>
    <property type="project" value="TreeGrafter"/>
</dbReference>
<dbReference type="InterPro" id="IPR000089">
    <property type="entry name" value="Biotin_lipoyl"/>
</dbReference>
<dbReference type="InterPro" id="IPR003016">
    <property type="entry name" value="2-oxoA_DH_lipoyl-BS"/>
</dbReference>
<dbReference type="SUPFAM" id="SSF52777">
    <property type="entry name" value="CoA-dependent acyltransferases"/>
    <property type="match status" value="1"/>
</dbReference>
<feature type="domain" description="Lipoyl-binding" evidence="8">
    <location>
        <begin position="8"/>
        <end position="83"/>
    </location>
</feature>
<gene>
    <name evidence="10" type="ORF">KUM34_008865</name>
</gene>
<evidence type="ECO:0000313" key="11">
    <source>
        <dbReference type="Proteomes" id="UP001162740"/>
    </source>
</evidence>
<evidence type="ECO:0000313" key="10">
    <source>
        <dbReference type="EMBL" id="UZF46763.1"/>
    </source>
</evidence>
<reference evidence="10 11" key="1">
    <citation type="journal article" date="2021" name="Front. Microbiol.">
        <title>Bacterial Transformation of Aromatic Monomers in Softwood Black Liquor.</title>
        <authorList>
            <person name="Navas L.E."/>
            <person name="Dexter G."/>
            <person name="Liu J."/>
            <person name="Levy-Booth D."/>
            <person name="Cho M."/>
            <person name="Jang S.K."/>
            <person name="Mansfield S.D."/>
            <person name="Renneckar S."/>
            <person name="Mohn W.W."/>
            <person name="Eltis L.D."/>
        </authorList>
    </citation>
    <scope>NUCLEOTIDE SEQUENCE [LARGE SCALE GENOMIC DNA]</scope>
    <source>
        <strain evidence="10 11">GD02</strain>
    </source>
</reference>
<feature type="compositionally biased region" description="Low complexity" evidence="7">
    <location>
        <begin position="207"/>
        <end position="222"/>
    </location>
</feature>
<dbReference type="Pfam" id="PF00198">
    <property type="entry name" value="2-oxoacid_dh"/>
    <property type="match status" value="1"/>
</dbReference>
<dbReference type="InterPro" id="IPR023213">
    <property type="entry name" value="CAT-like_dom_sf"/>
</dbReference>
<evidence type="ECO:0000256" key="1">
    <source>
        <dbReference type="ARBA" id="ARBA00001938"/>
    </source>
</evidence>
<dbReference type="Gene3D" id="2.40.50.100">
    <property type="match status" value="1"/>
</dbReference>
<feature type="region of interest" description="Disordered" evidence="7">
    <location>
        <begin position="85"/>
        <end position="143"/>
    </location>
</feature>
<keyword evidence="3 6" id="KW-0808">Transferase</keyword>
<dbReference type="PROSITE" id="PS50968">
    <property type="entry name" value="BIOTINYL_LIPOYL"/>
    <property type="match status" value="1"/>
</dbReference>
<feature type="compositionally biased region" description="Basic and acidic residues" evidence="7">
    <location>
        <begin position="169"/>
        <end position="206"/>
    </location>
</feature>
<evidence type="ECO:0000259" key="9">
    <source>
        <dbReference type="PROSITE" id="PS51826"/>
    </source>
</evidence>
<dbReference type="RefSeq" id="WP_145707229.1">
    <property type="nucleotide sequence ID" value="NZ_CP083974.1"/>
</dbReference>
<comment type="cofactor">
    <cofactor evidence="1 6">
        <name>(R)-lipoate</name>
        <dbReference type="ChEBI" id="CHEBI:83088"/>
    </cofactor>
</comment>
<evidence type="ECO:0000256" key="5">
    <source>
        <dbReference type="ARBA" id="ARBA00023315"/>
    </source>
</evidence>
<dbReference type="InterPro" id="IPR050743">
    <property type="entry name" value="2-oxoacid_DH_E2_comp"/>
</dbReference>
<evidence type="ECO:0000256" key="4">
    <source>
        <dbReference type="ARBA" id="ARBA00022823"/>
    </source>
</evidence>
<dbReference type="InterPro" id="IPR011053">
    <property type="entry name" value="Single_hybrid_motif"/>
</dbReference>
<name>A0AA47AE25_RHORH</name>
<evidence type="ECO:0000259" key="8">
    <source>
        <dbReference type="PROSITE" id="PS50968"/>
    </source>
</evidence>
<evidence type="ECO:0000256" key="6">
    <source>
        <dbReference type="RuleBase" id="RU003423"/>
    </source>
</evidence>
<dbReference type="InterPro" id="IPR001078">
    <property type="entry name" value="2-oxoacid_DH_actylTfrase"/>
</dbReference>
<proteinExistence type="inferred from homology"/>
<dbReference type="PROSITE" id="PS00189">
    <property type="entry name" value="LIPOYL"/>
    <property type="match status" value="1"/>
</dbReference>
<dbReference type="InterPro" id="IPR036625">
    <property type="entry name" value="E3-bd_dom_sf"/>
</dbReference>
<dbReference type="Pfam" id="PF00364">
    <property type="entry name" value="Biotin_lipoyl"/>
    <property type="match status" value="1"/>
</dbReference>
<dbReference type="Proteomes" id="UP001162740">
    <property type="component" value="Chromosome"/>
</dbReference>
<dbReference type="PROSITE" id="PS51826">
    <property type="entry name" value="PSBD"/>
    <property type="match status" value="1"/>
</dbReference>
<dbReference type="PANTHER" id="PTHR43178">
    <property type="entry name" value="DIHYDROLIPOAMIDE ACETYLTRANSFERASE COMPONENT OF PYRUVATE DEHYDROGENASE COMPLEX"/>
    <property type="match status" value="1"/>
</dbReference>
<feature type="region of interest" description="Disordered" evidence="7">
    <location>
        <begin position="160"/>
        <end position="235"/>
    </location>
</feature>
<dbReference type="EMBL" id="CP083974">
    <property type="protein sequence ID" value="UZF46763.1"/>
    <property type="molecule type" value="Genomic_DNA"/>
</dbReference>
<sequence length="455" mass="47186">MTNPTRAVQEFRLPDLGEGLTEADWVQWAVAVGDRVELNQVIGEVETAKATVELPSPYAGTVEELLVEPGQTVPVGAPLLRIVTEDGPAEPTGDSGVPSRPSVLVGYGPGDAPQSRRATRRTSADTGRDSDGDTPPARPDAKPGARKLAALLEVDLDTVTGTGRGGVITRDDVRRTAGHGEEPTAGHGEEPTAGHGEETTAGHGEEPTAGQSRPPARAPSPERTTRIPVGGVRKRTAEAVSRSAFTAPHASVFLTCDATATVDLVSTLRASPAFEGVRPTALSIVSRALLHAIAAEPSLNAHWDDDAGEIVLHHDVHLGIATATSDGLKVPVVREAQRLSLPHLARSIAEVADRARTGRSTPSELTGSTVSVTNVGVFGVDGGTPILNPGESAILAVGAISDRPWVVDGALAIRKVVTLSLSFDHRLVDGEQAGRALATIGAFLGDPVPMLVADN</sequence>